<dbReference type="InterPro" id="IPR001126">
    <property type="entry name" value="UmuC"/>
</dbReference>
<comment type="similarity">
    <text evidence="1">Belongs to the DNA polymerase type-Y family.</text>
</comment>
<name>A0A7M2YYY3_9ACTN</name>
<dbReference type="EMBL" id="QQZY01000002">
    <property type="protein sequence ID" value="RDI75088.1"/>
    <property type="molecule type" value="Genomic_DNA"/>
</dbReference>
<dbReference type="PROSITE" id="PS50173">
    <property type="entry name" value="UMUC"/>
    <property type="match status" value="1"/>
</dbReference>
<feature type="domain" description="UmuC" evidence="4">
    <location>
        <begin position="2"/>
        <end position="178"/>
    </location>
</feature>
<gene>
    <name evidence="5" type="ORF">Gocc_0886</name>
</gene>
<keyword evidence="2" id="KW-0227">DNA damage</keyword>
<dbReference type="Pfam" id="PF11799">
    <property type="entry name" value="IMS_C"/>
    <property type="match status" value="1"/>
</dbReference>
<evidence type="ECO:0000256" key="3">
    <source>
        <dbReference type="ARBA" id="ARBA00025589"/>
    </source>
</evidence>
<sequence length="398" mass="41879">MIACLVIPGFELRAALRSRPRLALEPAALAPPPGREPLIGPVTAAAEAAGVQAGMRMGEALATCPALVLVEQDPAAVEQEWEGVLRRLEDAGIAVDPVEPGVVYFETAGVERLYGGVEAALVKALASVGAAWDARAGAGQRRFVALAAASVARPGQAVIVEGKEEQGFLEPLPLSLLPLPSNRYAELEGLGVRRLGELASLPGGAVEERLGPEGKRAWSLAGGERHNAQPTRVRGRSPAAELAETLSFPEAVANELTLRRAFGVLLDRLLARPERAGRPLRKIAVSARLVGGGSWRRATTLREATAEPGRLRSALGSKLLEIPAPVTELRLEAVELADHVGNQLALVPPEGTEAQGRLREGLRQVRASAGTGAVCAVVEVAPWSRIPETRALVVPRDV</sequence>
<dbReference type="InterPro" id="IPR050356">
    <property type="entry name" value="SulA_CellDiv_inhibitor"/>
</dbReference>
<reference evidence="5 6" key="1">
    <citation type="submission" date="2018-07" db="EMBL/GenBank/DDBJ databases">
        <title>High-quality-draft genome sequence of Gaiella occulta.</title>
        <authorList>
            <person name="Severino R."/>
            <person name="Froufe H.J.C."/>
            <person name="Rainey F.A."/>
            <person name="Barroso C."/>
            <person name="Albuquerque L."/>
            <person name="Lobo-Da-Cunha A."/>
            <person name="Da Costa M.S."/>
            <person name="Egas C."/>
        </authorList>
    </citation>
    <scope>NUCLEOTIDE SEQUENCE [LARGE SCALE GENOMIC DNA]</scope>
    <source>
        <strain evidence="5 6">F2-233</strain>
    </source>
</reference>
<proteinExistence type="inferred from homology"/>
<evidence type="ECO:0000313" key="5">
    <source>
        <dbReference type="EMBL" id="RDI75088.1"/>
    </source>
</evidence>
<dbReference type="InterPro" id="IPR017961">
    <property type="entry name" value="DNA_pol_Y-fam_little_finger"/>
</dbReference>
<dbReference type="RefSeq" id="WP_114795328.1">
    <property type="nucleotide sequence ID" value="NZ_QQZY01000002.1"/>
</dbReference>
<accession>A0A7M2YYY3</accession>
<dbReference type="Gene3D" id="3.40.1170.60">
    <property type="match status" value="1"/>
</dbReference>
<dbReference type="Pfam" id="PF00817">
    <property type="entry name" value="IMS"/>
    <property type="match status" value="1"/>
</dbReference>
<dbReference type="InterPro" id="IPR043502">
    <property type="entry name" value="DNA/RNA_pol_sf"/>
</dbReference>
<dbReference type="Proteomes" id="UP000254134">
    <property type="component" value="Unassembled WGS sequence"/>
</dbReference>
<evidence type="ECO:0000256" key="1">
    <source>
        <dbReference type="ARBA" id="ARBA00010945"/>
    </source>
</evidence>
<dbReference type="GO" id="GO:0006281">
    <property type="term" value="P:DNA repair"/>
    <property type="evidence" value="ECO:0007669"/>
    <property type="project" value="InterPro"/>
</dbReference>
<organism evidence="5 6">
    <name type="scientific">Gaiella occulta</name>
    <dbReference type="NCBI Taxonomy" id="1002870"/>
    <lineage>
        <taxon>Bacteria</taxon>
        <taxon>Bacillati</taxon>
        <taxon>Actinomycetota</taxon>
        <taxon>Thermoleophilia</taxon>
        <taxon>Gaiellales</taxon>
        <taxon>Gaiellaceae</taxon>
        <taxon>Gaiella</taxon>
    </lineage>
</organism>
<dbReference type="SUPFAM" id="SSF56672">
    <property type="entry name" value="DNA/RNA polymerases"/>
    <property type="match status" value="1"/>
</dbReference>
<protein>
    <submittedName>
        <fullName evidence="5">ImpB/mucB/samB-like protein</fullName>
    </submittedName>
</protein>
<dbReference type="Gene3D" id="3.30.70.270">
    <property type="match status" value="1"/>
</dbReference>
<evidence type="ECO:0000256" key="2">
    <source>
        <dbReference type="ARBA" id="ARBA00022763"/>
    </source>
</evidence>
<evidence type="ECO:0000259" key="4">
    <source>
        <dbReference type="PROSITE" id="PS50173"/>
    </source>
</evidence>
<reference evidence="6" key="2">
    <citation type="journal article" date="2019" name="MicrobiologyOpen">
        <title>High-quality draft genome sequence of Gaiella occulta isolated from a 150 meter deep mineral water borehole and comparison with the genome sequences of other deep-branching lineages of the phylum Actinobacteria.</title>
        <authorList>
            <person name="Severino R."/>
            <person name="Froufe H.J.C."/>
            <person name="Barroso C."/>
            <person name="Albuquerque L."/>
            <person name="Lobo-da-Cunha A."/>
            <person name="da Costa M.S."/>
            <person name="Egas C."/>
        </authorList>
    </citation>
    <scope>NUCLEOTIDE SEQUENCE [LARGE SCALE GENOMIC DNA]</scope>
    <source>
        <strain evidence="6">F2-233</strain>
    </source>
</reference>
<comment type="caution">
    <text evidence="5">The sequence shown here is derived from an EMBL/GenBank/DDBJ whole genome shotgun (WGS) entry which is preliminary data.</text>
</comment>
<dbReference type="PANTHER" id="PTHR35369:SF2">
    <property type="entry name" value="BLR3025 PROTEIN"/>
    <property type="match status" value="1"/>
</dbReference>
<dbReference type="PANTHER" id="PTHR35369">
    <property type="entry name" value="BLR3025 PROTEIN-RELATED"/>
    <property type="match status" value="1"/>
</dbReference>
<keyword evidence="6" id="KW-1185">Reference proteome</keyword>
<dbReference type="AlphaFoldDB" id="A0A7M2YYY3"/>
<evidence type="ECO:0000313" key="6">
    <source>
        <dbReference type="Proteomes" id="UP000254134"/>
    </source>
</evidence>
<dbReference type="InterPro" id="IPR043128">
    <property type="entry name" value="Rev_trsase/Diguanyl_cyclase"/>
</dbReference>
<dbReference type="OrthoDB" id="5244088at2"/>
<comment type="function">
    <text evidence="3">Poorly processive, error-prone DNA polymerase involved in untargeted mutagenesis. Copies undamaged DNA at stalled replication forks, which arise in vivo from mismatched or misaligned primer ends. These misaligned primers can be extended by PolIV. Exhibits no 3'-5' exonuclease (proofreading) activity. May be involved in translesional synthesis, in conjunction with the beta clamp from PolIII.</text>
</comment>